<proteinExistence type="predicted"/>
<dbReference type="RefSeq" id="WP_211955284.1">
    <property type="nucleotide sequence ID" value="NZ_CAJPVI010000027.1"/>
</dbReference>
<evidence type="ECO:0008006" key="3">
    <source>
        <dbReference type="Google" id="ProtNLM"/>
    </source>
</evidence>
<organism evidence="1 2">
    <name type="scientific">Cupriavidus numazuensis</name>
    <dbReference type="NCBI Taxonomy" id="221992"/>
    <lineage>
        <taxon>Bacteria</taxon>
        <taxon>Pseudomonadati</taxon>
        <taxon>Pseudomonadota</taxon>
        <taxon>Betaproteobacteria</taxon>
        <taxon>Burkholderiales</taxon>
        <taxon>Burkholderiaceae</taxon>
        <taxon>Cupriavidus</taxon>
    </lineage>
</organism>
<protein>
    <recommendedName>
        <fullName evidence="3">Lipoprotein</fullName>
    </recommendedName>
</protein>
<keyword evidence="2" id="KW-1185">Reference proteome</keyword>
<gene>
    <name evidence="1" type="ORF">LMG26411_04295</name>
</gene>
<evidence type="ECO:0000313" key="1">
    <source>
        <dbReference type="EMBL" id="CAG2152886.1"/>
    </source>
</evidence>
<comment type="caution">
    <text evidence="1">The sequence shown here is derived from an EMBL/GenBank/DDBJ whole genome shotgun (WGS) entry which is preliminary data.</text>
</comment>
<dbReference type="PROSITE" id="PS51257">
    <property type="entry name" value="PROKAR_LIPOPROTEIN"/>
    <property type="match status" value="1"/>
</dbReference>
<reference evidence="1 2" key="1">
    <citation type="submission" date="2021-03" db="EMBL/GenBank/DDBJ databases">
        <authorList>
            <person name="Peeters C."/>
        </authorList>
    </citation>
    <scope>NUCLEOTIDE SEQUENCE [LARGE SCALE GENOMIC DNA]</scope>
    <source>
        <strain evidence="1 2">LMG 26411</strain>
    </source>
</reference>
<sequence length="213" mass="23466">MKLISIALVMVSASIAGCLHSPPTYPGAGGDNIDPALYVNSECLNLSGRYEGKGELLDGDATAQGWEKTRRLDNIFPFSSAEQVSTIDDASRSVTGRFDYPKEGFVSLIQDRLFQSKFIYPNGRSAIQRFSFEDKNRFVCTGADGEIIWGGASKGGRSEFGPNSSDSMAMLYLDEHGNLIYEKSTQIHMSMLLGAIPTGTAKYFAKYRFKRIR</sequence>
<name>A0ABM8TL32_9BURK</name>
<evidence type="ECO:0000313" key="2">
    <source>
        <dbReference type="Proteomes" id="UP000672657"/>
    </source>
</evidence>
<dbReference type="EMBL" id="CAJPVI010000027">
    <property type="protein sequence ID" value="CAG2152886.1"/>
    <property type="molecule type" value="Genomic_DNA"/>
</dbReference>
<accession>A0ABM8TL32</accession>
<dbReference type="Proteomes" id="UP000672657">
    <property type="component" value="Unassembled WGS sequence"/>
</dbReference>